<feature type="domain" description="Photolyase/cryptochrome alpha/beta" evidence="1">
    <location>
        <begin position="5"/>
        <end position="94"/>
    </location>
</feature>
<dbReference type="InterPro" id="IPR014729">
    <property type="entry name" value="Rossmann-like_a/b/a_fold"/>
</dbReference>
<dbReference type="Pfam" id="PF00875">
    <property type="entry name" value="DNA_photolyase"/>
    <property type="match status" value="1"/>
</dbReference>
<dbReference type="AlphaFoldDB" id="A0A6A4Z570"/>
<reference evidence="2 3" key="1">
    <citation type="submission" date="2019-06" db="EMBL/GenBank/DDBJ databases">
        <title>Genomics analysis of Aphanomyces spp. identifies a new class of oomycete effector associated with host adaptation.</title>
        <authorList>
            <person name="Gaulin E."/>
        </authorList>
    </citation>
    <scope>NUCLEOTIDE SEQUENCE [LARGE SCALE GENOMIC DNA]</scope>
    <source>
        <strain evidence="2 3">E</strain>
    </source>
</reference>
<proteinExistence type="predicted"/>
<evidence type="ECO:0000259" key="1">
    <source>
        <dbReference type="PROSITE" id="PS51645"/>
    </source>
</evidence>
<dbReference type="PANTHER" id="PTHR11455">
    <property type="entry name" value="CRYPTOCHROME"/>
    <property type="match status" value="1"/>
</dbReference>
<organism evidence="2 3">
    <name type="scientific">Aphanomyces astaci</name>
    <name type="common">Crayfish plague agent</name>
    <dbReference type="NCBI Taxonomy" id="112090"/>
    <lineage>
        <taxon>Eukaryota</taxon>
        <taxon>Sar</taxon>
        <taxon>Stramenopiles</taxon>
        <taxon>Oomycota</taxon>
        <taxon>Saprolegniomycetes</taxon>
        <taxon>Saprolegniales</taxon>
        <taxon>Verrucalvaceae</taxon>
        <taxon>Aphanomyces</taxon>
    </lineage>
</organism>
<dbReference type="Gene3D" id="3.40.50.620">
    <property type="entry name" value="HUPs"/>
    <property type="match status" value="1"/>
</dbReference>
<dbReference type="GO" id="GO:0032922">
    <property type="term" value="P:circadian regulation of gene expression"/>
    <property type="evidence" value="ECO:0007669"/>
    <property type="project" value="TreeGrafter"/>
</dbReference>
<dbReference type="GO" id="GO:0005737">
    <property type="term" value="C:cytoplasm"/>
    <property type="evidence" value="ECO:0007669"/>
    <property type="project" value="TreeGrafter"/>
</dbReference>
<accession>A0A6A4Z570</accession>
<dbReference type="GO" id="GO:0071949">
    <property type="term" value="F:FAD binding"/>
    <property type="evidence" value="ECO:0007669"/>
    <property type="project" value="TreeGrafter"/>
</dbReference>
<dbReference type="GO" id="GO:0003904">
    <property type="term" value="F:deoxyribodipyrimidine photo-lyase activity"/>
    <property type="evidence" value="ECO:0007669"/>
    <property type="project" value="TreeGrafter"/>
</dbReference>
<dbReference type="InterPro" id="IPR006050">
    <property type="entry name" value="DNA_photolyase_N"/>
</dbReference>
<dbReference type="PANTHER" id="PTHR11455:SF9">
    <property type="entry name" value="CRYPTOCHROME CIRCADIAN CLOCK 5 ISOFORM X1"/>
    <property type="match status" value="1"/>
</dbReference>
<dbReference type="Proteomes" id="UP000469452">
    <property type="component" value="Unassembled WGS sequence"/>
</dbReference>
<sequence>MKDSVVALHWFRKGLRLHDNPALHAAVDAGAKRIYPVYVLEPALEKRDIGINRYTHLLETLVDLDASLRRENSRLFVVQGDDTVDQLEPCTATG</sequence>
<protein>
    <recommendedName>
        <fullName evidence="1">Photolyase/cryptochrome alpha/beta domain-containing protein</fullName>
    </recommendedName>
</protein>
<dbReference type="GO" id="GO:0003677">
    <property type="term" value="F:DNA binding"/>
    <property type="evidence" value="ECO:0007669"/>
    <property type="project" value="TreeGrafter"/>
</dbReference>
<dbReference type="GO" id="GO:0043153">
    <property type="term" value="P:entrainment of circadian clock by photoperiod"/>
    <property type="evidence" value="ECO:0007669"/>
    <property type="project" value="TreeGrafter"/>
</dbReference>
<dbReference type="VEuPathDB" id="FungiDB:H257_15675"/>
<dbReference type="SUPFAM" id="SSF52425">
    <property type="entry name" value="Cryptochrome/photolyase, N-terminal domain"/>
    <property type="match status" value="1"/>
</dbReference>
<comment type="caution">
    <text evidence="2">The sequence shown here is derived from an EMBL/GenBank/DDBJ whole genome shotgun (WGS) entry which is preliminary data.</text>
</comment>
<name>A0A6A4Z570_APHAT</name>
<dbReference type="InterPro" id="IPR036155">
    <property type="entry name" value="Crypto/Photolyase_N_sf"/>
</dbReference>
<dbReference type="GO" id="GO:0005634">
    <property type="term" value="C:nucleus"/>
    <property type="evidence" value="ECO:0007669"/>
    <property type="project" value="TreeGrafter"/>
</dbReference>
<gene>
    <name evidence="2" type="ORF">AaE_014053</name>
</gene>
<dbReference type="PROSITE" id="PS51645">
    <property type="entry name" value="PHR_CRY_ALPHA_BETA"/>
    <property type="match status" value="1"/>
</dbReference>
<evidence type="ECO:0000313" key="3">
    <source>
        <dbReference type="Proteomes" id="UP000469452"/>
    </source>
</evidence>
<dbReference type="EMBL" id="VJMI01019741">
    <property type="protein sequence ID" value="KAF0706551.1"/>
    <property type="molecule type" value="Genomic_DNA"/>
</dbReference>
<dbReference type="InterPro" id="IPR002081">
    <property type="entry name" value="Cryptochrome/DNA_photolyase_1"/>
</dbReference>
<evidence type="ECO:0000313" key="2">
    <source>
        <dbReference type="EMBL" id="KAF0706551.1"/>
    </source>
</evidence>